<feature type="domain" description="Major facilitator superfamily (MFS) profile" evidence="8">
    <location>
        <begin position="61"/>
        <end position="519"/>
    </location>
</feature>
<dbReference type="GO" id="GO:0016020">
    <property type="term" value="C:membrane"/>
    <property type="evidence" value="ECO:0007669"/>
    <property type="project" value="UniProtKB-SubCell"/>
</dbReference>
<keyword evidence="5 7" id="KW-1133">Transmembrane helix</keyword>
<dbReference type="EMBL" id="JAAOAQ010000138">
    <property type="protein sequence ID" value="KAF5565044.1"/>
    <property type="molecule type" value="Genomic_DNA"/>
</dbReference>
<feature type="transmembrane region" description="Helical" evidence="7">
    <location>
        <begin position="871"/>
        <end position="894"/>
    </location>
</feature>
<keyword evidence="9" id="KW-0762">Sugar transport</keyword>
<evidence type="ECO:0000256" key="6">
    <source>
        <dbReference type="ARBA" id="ARBA00023136"/>
    </source>
</evidence>
<dbReference type="PANTHER" id="PTHR48022:SF68">
    <property type="entry name" value="MAJOR FACILITATOR SUPERFAMILY (MFS) PROFILE DOMAIN-CONTAINING PROTEIN-RELATED"/>
    <property type="match status" value="1"/>
</dbReference>
<feature type="transmembrane region" description="Helical" evidence="7">
    <location>
        <begin position="239"/>
        <end position="262"/>
    </location>
</feature>
<feature type="transmembrane region" description="Helical" evidence="7">
    <location>
        <begin position="358"/>
        <end position="377"/>
    </location>
</feature>
<dbReference type="SUPFAM" id="SSF103473">
    <property type="entry name" value="MFS general substrate transporter"/>
    <property type="match status" value="2"/>
</dbReference>
<dbReference type="PROSITE" id="PS50850">
    <property type="entry name" value="MFS"/>
    <property type="match status" value="2"/>
</dbReference>
<feature type="transmembrane region" description="Helical" evidence="7">
    <location>
        <begin position="839"/>
        <end position="859"/>
    </location>
</feature>
<feature type="transmembrane region" description="Helical" evidence="7">
    <location>
        <begin position="324"/>
        <end position="346"/>
    </location>
</feature>
<dbReference type="PANTHER" id="PTHR48022">
    <property type="entry name" value="PLASTIDIC GLUCOSE TRANSPORTER 4"/>
    <property type="match status" value="1"/>
</dbReference>
<evidence type="ECO:0000256" key="1">
    <source>
        <dbReference type="ARBA" id="ARBA00004141"/>
    </source>
</evidence>
<dbReference type="Pfam" id="PF00083">
    <property type="entry name" value="Sugar_tr"/>
    <property type="match status" value="2"/>
</dbReference>
<comment type="similarity">
    <text evidence="2">Belongs to the major facilitator superfamily. Sugar transporter (TC 2.A.1.1) family.</text>
</comment>
<feature type="transmembrane region" description="Helical" evidence="7">
    <location>
        <begin position="901"/>
        <end position="921"/>
    </location>
</feature>
<feature type="domain" description="Major facilitator superfamily (MFS) profile" evidence="8">
    <location>
        <begin position="525"/>
        <end position="958"/>
    </location>
</feature>
<evidence type="ECO:0000256" key="7">
    <source>
        <dbReference type="SAM" id="Phobius"/>
    </source>
</evidence>
<dbReference type="PROSITE" id="PS00216">
    <property type="entry name" value="SUGAR_TRANSPORT_1"/>
    <property type="match status" value="2"/>
</dbReference>
<protein>
    <submittedName>
        <fullName evidence="9">Sugar transporter</fullName>
    </submittedName>
</protein>
<keyword evidence="10" id="KW-1185">Reference proteome</keyword>
<dbReference type="Gene3D" id="1.20.1250.20">
    <property type="entry name" value="MFS general substrate transporter like domains"/>
    <property type="match status" value="2"/>
</dbReference>
<dbReference type="Proteomes" id="UP000582016">
    <property type="component" value="Unassembled WGS sequence"/>
</dbReference>
<feature type="transmembrane region" description="Helical" evidence="7">
    <location>
        <begin position="201"/>
        <end position="219"/>
    </location>
</feature>
<dbReference type="InterPro" id="IPR005829">
    <property type="entry name" value="Sugar_transporter_CS"/>
</dbReference>
<dbReference type="FunFam" id="1.20.1250.20:FF:000090">
    <property type="entry name" value="MFS sugar transporter, putative"/>
    <property type="match status" value="1"/>
</dbReference>
<feature type="transmembrane region" description="Helical" evidence="7">
    <location>
        <begin position="772"/>
        <end position="794"/>
    </location>
</feature>
<feature type="transmembrane region" description="Helical" evidence="7">
    <location>
        <begin position="413"/>
        <end position="438"/>
    </location>
</feature>
<dbReference type="InterPro" id="IPR020846">
    <property type="entry name" value="MFS_dom"/>
</dbReference>
<dbReference type="InterPro" id="IPR005828">
    <property type="entry name" value="MFS_sugar_transport-like"/>
</dbReference>
<proteinExistence type="inferred from homology"/>
<dbReference type="AlphaFoldDB" id="A0A8H5NGZ7"/>
<comment type="caution">
    <text evidence="9">The sequence shown here is derived from an EMBL/GenBank/DDBJ whole genome shotgun (WGS) entry which is preliminary data.</text>
</comment>
<feature type="transmembrane region" description="Helical" evidence="7">
    <location>
        <begin position="620"/>
        <end position="642"/>
    </location>
</feature>
<dbReference type="PRINTS" id="PR00171">
    <property type="entry name" value="SUGRTRNSPORT"/>
</dbReference>
<feature type="transmembrane region" description="Helical" evidence="7">
    <location>
        <begin position="596"/>
        <end position="614"/>
    </location>
</feature>
<dbReference type="NCBIfam" id="TIGR00879">
    <property type="entry name" value="SP"/>
    <property type="match status" value="1"/>
</dbReference>
<dbReference type="OrthoDB" id="2544694at2759"/>
<evidence type="ECO:0000256" key="4">
    <source>
        <dbReference type="ARBA" id="ARBA00022692"/>
    </source>
</evidence>
<accession>A0A8H5NGZ7</accession>
<evidence type="ECO:0000256" key="5">
    <source>
        <dbReference type="ARBA" id="ARBA00022989"/>
    </source>
</evidence>
<feature type="transmembrane region" description="Helical" evidence="7">
    <location>
        <begin position="933"/>
        <end position="954"/>
    </location>
</feature>
<name>A0A8H5NGZ7_9HYPO</name>
<keyword evidence="3" id="KW-0813">Transport</keyword>
<evidence type="ECO:0000313" key="10">
    <source>
        <dbReference type="Proteomes" id="UP000582016"/>
    </source>
</evidence>
<comment type="subcellular location">
    <subcellularLocation>
        <location evidence="1">Membrane</location>
        <topology evidence="1">Multi-pass membrane protein</topology>
    </subcellularLocation>
</comment>
<gene>
    <name evidence="9" type="ORF">FPHYL_4422</name>
</gene>
<evidence type="ECO:0000256" key="3">
    <source>
        <dbReference type="ARBA" id="ARBA00022448"/>
    </source>
</evidence>
<keyword evidence="6 7" id="KW-0472">Membrane</keyword>
<organism evidence="9 10">
    <name type="scientific">Fusarium phyllophilum</name>
    <dbReference type="NCBI Taxonomy" id="47803"/>
    <lineage>
        <taxon>Eukaryota</taxon>
        <taxon>Fungi</taxon>
        <taxon>Dikarya</taxon>
        <taxon>Ascomycota</taxon>
        <taxon>Pezizomycotina</taxon>
        <taxon>Sordariomycetes</taxon>
        <taxon>Hypocreomycetidae</taxon>
        <taxon>Hypocreales</taxon>
        <taxon>Nectriaceae</taxon>
        <taxon>Fusarium</taxon>
        <taxon>Fusarium fujikuroi species complex</taxon>
    </lineage>
</organism>
<feature type="transmembrane region" description="Helical" evidence="7">
    <location>
        <begin position="814"/>
        <end position="832"/>
    </location>
</feature>
<reference evidence="9 10" key="1">
    <citation type="submission" date="2020-05" db="EMBL/GenBank/DDBJ databases">
        <title>Identification and distribution of gene clusters putatively required for synthesis of sphingolipid metabolism inhibitors in phylogenetically diverse species of the filamentous fungus Fusarium.</title>
        <authorList>
            <person name="Kim H.-S."/>
            <person name="Busman M."/>
            <person name="Brown D.W."/>
            <person name="Divon H."/>
            <person name="Uhlig S."/>
            <person name="Proctor R.H."/>
        </authorList>
    </citation>
    <scope>NUCLEOTIDE SEQUENCE [LARGE SCALE GENOMIC DNA]</scope>
    <source>
        <strain evidence="9 10">NRRL 13617</strain>
    </source>
</reference>
<evidence type="ECO:0000259" key="8">
    <source>
        <dbReference type="PROSITE" id="PS50850"/>
    </source>
</evidence>
<evidence type="ECO:0000313" key="9">
    <source>
        <dbReference type="EMBL" id="KAF5565044.1"/>
    </source>
</evidence>
<feature type="transmembrane region" description="Helical" evidence="7">
    <location>
        <begin position="569"/>
        <end position="589"/>
    </location>
</feature>
<keyword evidence="4 7" id="KW-0812">Transmembrane</keyword>
<evidence type="ECO:0000256" key="2">
    <source>
        <dbReference type="ARBA" id="ARBA00010992"/>
    </source>
</evidence>
<dbReference type="FunFam" id="1.20.1250.20:FF:000078">
    <property type="entry name" value="MFS maltose transporter, putative"/>
    <property type="match status" value="1"/>
</dbReference>
<dbReference type="GO" id="GO:0005351">
    <property type="term" value="F:carbohydrate:proton symporter activity"/>
    <property type="evidence" value="ECO:0007669"/>
    <property type="project" value="TreeGrafter"/>
</dbReference>
<dbReference type="InterPro" id="IPR036259">
    <property type="entry name" value="MFS_trans_sf"/>
</dbReference>
<dbReference type="InterPro" id="IPR050360">
    <property type="entry name" value="MFS_Sugar_Transporters"/>
</dbReference>
<sequence length="1013" mass="111987">MALPSDSKTPVDNPIRVDSHDHVETALKHDDLAAEAVAQGQALSGYEHLTFWETVRTFKMASLVCLLAAFSAGADGYQIAMQASIIANKGFVQQFATAVNEEGEKFLASNIIATWSAGQNVGQVLGQIGISFVVARFGRKISMYTLWTILMSSVLAESLARTWPVWFGAKMLAGTGVECLQATLLGYITEVSPTRVRGGMLMLYSFWWTLGSFCTHVALQRLNKTDPLNWQTPVYTQWGHIGIMAIIYVLLPESPSWCVTVGQEEKAKKSIRFIYRGVENFDVDRHYELLALNVEHEKALAVEQRDESWLAIFKGTDGRRTITAMWTIVAQQFLGLALFGSFGTYFFQQAGLADPFQIKAITTSLQIIVVILAVFGVDKFGRRRMACCATSLMWISCLIVGIIGVAPQNGASTYLFVLFACFWNTGISANGAAGWGYIGEISSQRLRPYTSGFAASANSITGLIMSVLTPYMVNANKWDWKLKTGFFYAGGHRHVAVGSRNGSTIFNYAIMSYFGLRGKPLSTLLSIVAATAFALQGYDQAVMNGLLTLDTFKHQFPQIKNSNIEGTAVAIYEVGCAIGALSCAFLGDILGRRRTIFIAGCIVIIGVAIQSSSFSLGQLIASRVITGLGVGALTATIPMWVSECSNAKERGRRVLLQGFFAIGGIVVASWMEFGLYFIKDNQVNFRFPIAFQGLFAIIITCFVMFLPESPRWLIKQDRFEEAVLVMAALEDLPDDSEVIRDELSLIRDAYIEEQNQKVSVFTMGSERQFHRAVLAVGLAILAQMSGINIVTFYSTTIFQQQLNYSPTESRIFSASLQVWQFIAAGFALVLIDRFGRRKLLMAGALGMCVAQTSLAGLMSDLTNKSASEAAIFFYFVAMFFFPVGLFLLPFMYAAEISPLSIRAQITAISACANWLFNFLVAEVSPHALKNIGYRYYIVYACITLFTFIVILLFYPETKGRTLEEIDDIFIQSKSIWDPVKTEKNMPRNAVALAERIRNAHDEEKHNAIHAENI</sequence>
<dbReference type="InterPro" id="IPR003663">
    <property type="entry name" value="Sugar/inositol_transpt"/>
</dbReference>
<feature type="transmembrane region" description="Helical" evidence="7">
    <location>
        <begin position="654"/>
        <end position="677"/>
    </location>
</feature>
<feature type="transmembrane region" description="Helical" evidence="7">
    <location>
        <begin position="389"/>
        <end position="407"/>
    </location>
</feature>
<feature type="transmembrane region" description="Helical" evidence="7">
    <location>
        <begin position="689"/>
        <end position="706"/>
    </location>
</feature>